<dbReference type="SUPFAM" id="SSF46984">
    <property type="entry name" value="Smac/diablo"/>
    <property type="match status" value="1"/>
</dbReference>
<accession>A0A210PYW3</accession>
<dbReference type="STRING" id="6573.A0A210PYW3"/>
<comment type="similarity">
    <text evidence="6">Belongs to the Smac/DIABLO protein family.</text>
</comment>
<dbReference type="Pfam" id="PF09057">
    <property type="entry name" value="Smac_DIABLO"/>
    <property type="match status" value="1"/>
</dbReference>
<dbReference type="InterPro" id="IPR009062">
    <property type="entry name" value="Smac/DIABLO-like_sf"/>
</dbReference>
<dbReference type="GO" id="GO:0051402">
    <property type="term" value="P:neuron apoptotic process"/>
    <property type="evidence" value="ECO:0007669"/>
    <property type="project" value="TreeGrafter"/>
</dbReference>
<gene>
    <name evidence="8" type="ORF">KP79_PYT18592</name>
</gene>
<dbReference type="AlphaFoldDB" id="A0A210PYW3"/>
<protein>
    <recommendedName>
        <fullName evidence="5">Direct IAP-binding protein with low pI</fullName>
    </recommendedName>
</protein>
<dbReference type="PANTHER" id="PTHR32247:SF3">
    <property type="entry name" value="DIABLO IAP-BINDING MITOCHONDRIAL PROTEIN"/>
    <property type="match status" value="1"/>
</dbReference>
<evidence type="ECO:0000313" key="9">
    <source>
        <dbReference type="Proteomes" id="UP000242188"/>
    </source>
</evidence>
<dbReference type="InterPro" id="IPR015142">
    <property type="entry name" value="Smac_DIABLO"/>
</dbReference>
<keyword evidence="3" id="KW-0809">Transit peptide</keyword>
<reference evidence="8 9" key="1">
    <citation type="journal article" date="2017" name="Nat. Ecol. Evol.">
        <title>Scallop genome provides insights into evolution of bilaterian karyotype and development.</title>
        <authorList>
            <person name="Wang S."/>
            <person name="Zhang J."/>
            <person name="Jiao W."/>
            <person name="Li J."/>
            <person name="Xun X."/>
            <person name="Sun Y."/>
            <person name="Guo X."/>
            <person name="Huan P."/>
            <person name="Dong B."/>
            <person name="Zhang L."/>
            <person name="Hu X."/>
            <person name="Sun X."/>
            <person name="Wang J."/>
            <person name="Zhao C."/>
            <person name="Wang Y."/>
            <person name="Wang D."/>
            <person name="Huang X."/>
            <person name="Wang R."/>
            <person name="Lv J."/>
            <person name="Li Y."/>
            <person name="Zhang Z."/>
            <person name="Liu B."/>
            <person name="Lu W."/>
            <person name="Hui Y."/>
            <person name="Liang J."/>
            <person name="Zhou Z."/>
            <person name="Hou R."/>
            <person name="Li X."/>
            <person name="Liu Y."/>
            <person name="Li H."/>
            <person name="Ning X."/>
            <person name="Lin Y."/>
            <person name="Zhao L."/>
            <person name="Xing Q."/>
            <person name="Dou J."/>
            <person name="Li Y."/>
            <person name="Mao J."/>
            <person name="Guo H."/>
            <person name="Dou H."/>
            <person name="Li T."/>
            <person name="Mu C."/>
            <person name="Jiang W."/>
            <person name="Fu Q."/>
            <person name="Fu X."/>
            <person name="Miao Y."/>
            <person name="Liu J."/>
            <person name="Yu Q."/>
            <person name="Li R."/>
            <person name="Liao H."/>
            <person name="Li X."/>
            <person name="Kong Y."/>
            <person name="Jiang Z."/>
            <person name="Chourrout D."/>
            <person name="Li R."/>
            <person name="Bao Z."/>
        </authorList>
    </citation>
    <scope>NUCLEOTIDE SEQUENCE [LARGE SCALE GENOMIC DNA]</scope>
    <source>
        <strain evidence="8 9">PY_sf001</strain>
    </source>
</reference>
<feature type="compositionally biased region" description="Basic and acidic residues" evidence="7">
    <location>
        <begin position="219"/>
        <end position="263"/>
    </location>
</feature>
<keyword evidence="2" id="KW-0053">Apoptosis</keyword>
<evidence type="ECO:0000256" key="3">
    <source>
        <dbReference type="ARBA" id="ARBA00022946"/>
    </source>
</evidence>
<dbReference type="GO" id="GO:0005739">
    <property type="term" value="C:mitochondrion"/>
    <property type="evidence" value="ECO:0007669"/>
    <property type="project" value="UniProtKB-SubCell"/>
</dbReference>
<dbReference type="Proteomes" id="UP000242188">
    <property type="component" value="Unassembled WGS sequence"/>
</dbReference>
<feature type="region of interest" description="Disordered" evidence="7">
    <location>
        <begin position="290"/>
        <end position="318"/>
    </location>
</feature>
<dbReference type="GO" id="GO:0008631">
    <property type="term" value="P:intrinsic apoptotic signaling pathway in response to oxidative stress"/>
    <property type="evidence" value="ECO:0007669"/>
    <property type="project" value="TreeGrafter"/>
</dbReference>
<keyword evidence="4" id="KW-0496">Mitochondrion</keyword>
<name>A0A210PYW3_MIZYE</name>
<keyword evidence="9" id="KW-1185">Reference proteome</keyword>
<organism evidence="8 9">
    <name type="scientific">Mizuhopecten yessoensis</name>
    <name type="common">Japanese scallop</name>
    <name type="synonym">Patinopecten yessoensis</name>
    <dbReference type="NCBI Taxonomy" id="6573"/>
    <lineage>
        <taxon>Eukaryota</taxon>
        <taxon>Metazoa</taxon>
        <taxon>Spiralia</taxon>
        <taxon>Lophotrochozoa</taxon>
        <taxon>Mollusca</taxon>
        <taxon>Bivalvia</taxon>
        <taxon>Autobranchia</taxon>
        <taxon>Pteriomorphia</taxon>
        <taxon>Pectinida</taxon>
        <taxon>Pectinoidea</taxon>
        <taxon>Pectinidae</taxon>
        <taxon>Mizuhopecten</taxon>
    </lineage>
</organism>
<evidence type="ECO:0000256" key="5">
    <source>
        <dbReference type="ARBA" id="ARBA00033049"/>
    </source>
</evidence>
<comment type="subcellular location">
    <subcellularLocation>
        <location evidence="1">Mitochondrion</location>
    </subcellularLocation>
</comment>
<dbReference type="PANTHER" id="PTHR32247">
    <property type="entry name" value="DIABLO HOMOLOG, MITOCHONDRIAL"/>
    <property type="match status" value="1"/>
</dbReference>
<dbReference type="Gene3D" id="1.20.58.70">
    <property type="match status" value="1"/>
</dbReference>
<feature type="compositionally biased region" description="Polar residues" evidence="7">
    <location>
        <begin position="307"/>
        <end position="317"/>
    </location>
</feature>
<feature type="region of interest" description="Disordered" evidence="7">
    <location>
        <begin position="219"/>
        <end position="270"/>
    </location>
</feature>
<evidence type="ECO:0000256" key="4">
    <source>
        <dbReference type="ARBA" id="ARBA00023128"/>
    </source>
</evidence>
<evidence type="ECO:0000256" key="2">
    <source>
        <dbReference type="ARBA" id="ARBA00022703"/>
    </source>
</evidence>
<evidence type="ECO:0000256" key="7">
    <source>
        <dbReference type="SAM" id="MobiDB-lite"/>
    </source>
</evidence>
<evidence type="ECO:0000313" key="8">
    <source>
        <dbReference type="EMBL" id="OWF41676.1"/>
    </source>
</evidence>
<comment type="caution">
    <text evidence="8">The sequence shown here is derived from an EMBL/GenBank/DDBJ whole genome shotgun (WGS) entry which is preliminary data.</text>
</comment>
<sequence length="346" mass="39366">MASTCFRFMCCHLRKLTPTRLTINAISKGSRPAPKLILLSTFVALCDDNAKQKSSNIEDKHKDPDHSTLTTEYLLRNASLSSLDSALRLLSVTTVALSDVEKEYARWAFVLVKFMKVRLTVLGKPGEEERVWDLILQTRHKLGELKQRRLDLTLLYQTVITMVSAAAEAALIAGIEYQVSSANEAMQSSQLSLKGIQDTSLEAEKELTNIQVETIAKETKHAEAEEKKKEKKKENEEKNQQEGEEKITKEAPEGEKETGREENLESQEVIITDFKTDELDRLNKERYVTFVDDSKVGENNDVESDNSDSIFNENVQVDSDDKATEKEIFLEEIKKDKFDPDQWKDQ</sequence>
<dbReference type="EMBL" id="NEDP02005373">
    <property type="protein sequence ID" value="OWF41676.1"/>
    <property type="molecule type" value="Genomic_DNA"/>
</dbReference>
<proteinExistence type="inferred from homology"/>
<evidence type="ECO:0000256" key="1">
    <source>
        <dbReference type="ARBA" id="ARBA00004173"/>
    </source>
</evidence>
<dbReference type="OrthoDB" id="6153032at2759"/>
<evidence type="ECO:0000256" key="6">
    <source>
        <dbReference type="ARBA" id="ARBA00046319"/>
    </source>
</evidence>